<evidence type="ECO:0000313" key="2">
    <source>
        <dbReference type="Proteomes" id="UP000786811"/>
    </source>
</evidence>
<sequence length="95" mass="9885">MEAAVGTFGTINRSASFFIYEVSLSGTRIGGWLFRIVTIGLYSLLFDNPLLPFSAPTSTLSGISSSGLPSATTSLEAPKIASAATYGKMKLSSEG</sequence>
<evidence type="ECO:0000313" key="1">
    <source>
        <dbReference type="EMBL" id="CAG5083649.1"/>
    </source>
</evidence>
<protein>
    <submittedName>
        <fullName evidence="1">Uncharacterized protein</fullName>
    </submittedName>
</protein>
<dbReference type="AlphaFoldDB" id="A0A8J2H824"/>
<proteinExistence type="predicted"/>
<dbReference type="Proteomes" id="UP000786811">
    <property type="component" value="Unassembled WGS sequence"/>
</dbReference>
<dbReference type="EMBL" id="CAJNRD030001118">
    <property type="protein sequence ID" value="CAG5083649.1"/>
    <property type="molecule type" value="Genomic_DNA"/>
</dbReference>
<accession>A0A8J2H824</accession>
<name>A0A8J2H824_COTCN</name>
<reference evidence="1" key="1">
    <citation type="submission" date="2021-04" db="EMBL/GenBank/DDBJ databases">
        <authorList>
            <person name="Chebbi M.A.C M."/>
        </authorList>
    </citation>
    <scope>NUCLEOTIDE SEQUENCE</scope>
</reference>
<organism evidence="1 2">
    <name type="scientific">Cotesia congregata</name>
    <name type="common">Parasitoid wasp</name>
    <name type="synonym">Apanteles congregatus</name>
    <dbReference type="NCBI Taxonomy" id="51543"/>
    <lineage>
        <taxon>Eukaryota</taxon>
        <taxon>Metazoa</taxon>
        <taxon>Ecdysozoa</taxon>
        <taxon>Arthropoda</taxon>
        <taxon>Hexapoda</taxon>
        <taxon>Insecta</taxon>
        <taxon>Pterygota</taxon>
        <taxon>Neoptera</taxon>
        <taxon>Endopterygota</taxon>
        <taxon>Hymenoptera</taxon>
        <taxon>Apocrita</taxon>
        <taxon>Ichneumonoidea</taxon>
        <taxon>Braconidae</taxon>
        <taxon>Microgastrinae</taxon>
        <taxon>Cotesia</taxon>
    </lineage>
</organism>
<gene>
    <name evidence="1" type="ORF">HICCMSTLAB_LOCUS3895</name>
</gene>
<comment type="caution">
    <text evidence="1">The sequence shown here is derived from an EMBL/GenBank/DDBJ whole genome shotgun (WGS) entry which is preliminary data.</text>
</comment>
<keyword evidence="2" id="KW-1185">Reference proteome</keyword>